<reference evidence="7 8" key="1">
    <citation type="submission" date="2024-06" db="EMBL/GenBank/DDBJ databases">
        <title>The Natural Products Discovery Center: Release of the First 8490 Sequenced Strains for Exploring Actinobacteria Biosynthetic Diversity.</title>
        <authorList>
            <person name="Kalkreuter E."/>
            <person name="Kautsar S.A."/>
            <person name="Yang D."/>
            <person name="Bader C.D."/>
            <person name="Teijaro C.N."/>
            <person name="Fluegel L."/>
            <person name="Davis C.M."/>
            <person name="Simpson J.R."/>
            <person name="Lauterbach L."/>
            <person name="Steele A.D."/>
            <person name="Gui C."/>
            <person name="Meng S."/>
            <person name="Li G."/>
            <person name="Viehrig K."/>
            <person name="Ye F."/>
            <person name="Su P."/>
            <person name="Kiefer A.F."/>
            <person name="Nichols A."/>
            <person name="Cepeda A.J."/>
            <person name="Yan W."/>
            <person name="Fan B."/>
            <person name="Jiang Y."/>
            <person name="Adhikari A."/>
            <person name="Zheng C.-J."/>
            <person name="Schuster L."/>
            <person name="Cowan T.M."/>
            <person name="Smanski M.J."/>
            <person name="Chevrette M.G."/>
            <person name="De Carvalho L.P.S."/>
            <person name="Shen B."/>
        </authorList>
    </citation>
    <scope>NUCLEOTIDE SEQUENCE [LARGE SCALE GENOMIC DNA]</scope>
    <source>
        <strain evidence="7 8">NPDC020594</strain>
    </source>
</reference>
<dbReference type="InterPro" id="IPR012255">
    <property type="entry name" value="ETF_b"/>
</dbReference>
<dbReference type="InterPro" id="IPR029035">
    <property type="entry name" value="DHS-like_NAD/FAD-binding_dom"/>
</dbReference>
<dbReference type="EMBL" id="JBFAEG010000029">
    <property type="protein sequence ID" value="MEU5711689.1"/>
    <property type="molecule type" value="Genomic_DNA"/>
</dbReference>
<dbReference type="SUPFAM" id="SSF52467">
    <property type="entry name" value="DHS-like NAD/FAD-binding domain"/>
    <property type="match status" value="1"/>
</dbReference>
<sequence length="621" mass="63679">MTGPIAHRSGGVTGAAPALRTVALVKQVPREGGSGNLGPDGRLRRTAGEAEMNPWCRRAVAQAVRLAAGPGGRSSVVTMGPSRAVDVLREALACGADEALHLTDPAWAGADCLVTARVLAAAVDAHTGADVILVGRSSVDGNTAAVGPMVAELLGLPFVGAALEIDVAEEDGVRVLRTTLQSDEGLRSVQVALPAVVAVAERSCQPAKAAADTWPGTDRVRTLTRAGLGHAGPVRSPTRVTGSRRQARSRTPVLLSGTLEEQVERALDLWRSRTGPSAATAPASPAVPPRRVGPSGRVLALTGPAETAEPRALLGEAAAIAAHFGAQVTAVVQPGTDTGAFASWGADELLVLDGDAARPAVAVLHDWITAHGRPLALLGAARSWEREVLGRLAARLDSGLMSDLVAVEPRTDGTGAPRLAGTKPSGQATLAEIDSLGPVQIATLRTGSLPLRTPRAVAGALPTRQVDVPPDPALQAGPLKPDGDYDALERARAVIGVGQGVDPQRYAELEPLRLLLGAELAATRKVTDTGRLPHSRQLGITARAIAPELYLALGVSGSTRHMSGVERATTVLAVNHDPTAPVFAQCDIGIVADWAAAVRALCAALAKRGAATGERPAEPGD</sequence>
<feature type="region of interest" description="Disordered" evidence="5">
    <location>
        <begin position="273"/>
        <end position="295"/>
    </location>
</feature>
<dbReference type="InterPro" id="IPR014729">
    <property type="entry name" value="Rossmann-like_a/b/a_fold"/>
</dbReference>
<evidence type="ECO:0000313" key="7">
    <source>
        <dbReference type="EMBL" id="MEU5711689.1"/>
    </source>
</evidence>
<evidence type="ECO:0000313" key="8">
    <source>
        <dbReference type="Proteomes" id="UP001551011"/>
    </source>
</evidence>
<accession>A0ABV3AIA5</accession>
<dbReference type="Gene3D" id="3.40.50.620">
    <property type="entry name" value="HUPs"/>
    <property type="match status" value="2"/>
</dbReference>
<dbReference type="Pfam" id="PF01012">
    <property type="entry name" value="ETF"/>
    <property type="match status" value="2"/>
</dbReference>
<dbReference type="SMART" id="SM00893">
    <property type="entry name" value="ETF"/>
    <property type="match status" value="1"/>
</dbReference>
<dbReference type="Pfam" id="PF00766">
    <property type="entry name" value="ETF_alpha"/>
    <property type="match status" value="1"/>
</dbReference>
<evidence type="ECO:0000259" key="6">
    <source>
        <dbReference type="SMART" id="SM00893"/>
    </source>
</evidence>
<feature type="domain" description="Electron transfer flavoprotein alpha/beta-subunit N-terminal" evidence="6">
    <location>
        <begin position="40"/>
        <end position="223"/>
    </location>
</feature>
<evidence type="ECO:0000256" key="2">
    <source>
        <dbReference type="ARBA" id="ARBA00011355"/>
    </source>
</evidence>
<dbReference type="Gene3D" id="3.40.50.1220">
    <property type="entry name" value="TPP-binding domain"/>
    <property type="match status" value="1"/>
</dbReference>
<comment type="function">
    <text evidence="3">The electron transfer flavoprotein serves as a specific electron acceptor for other dehydrogenases. It transfers the electrons to the main respiratory chain via ETF-ubiquinone oxidoreductase (ETF dehydrogenase).</text>
</comment>
<evidence type="ECO:0000256" key="4">
    <source>
        <dbReference type="ARBA" id="ARBA00042002"/>
    </source>
</evidence>
<evidence type="ECO:0000256" key="5">
    <source>
        <dbReference type="SAM" id="MobiDB-lite"/>
    </source>
</evidence>
<dbReference type="PANTHER" id="PTHR21294:SF17">
    <property type="entry name" value="PROTEIN FIXA"/>
    <property type="match status" value="1"/>
</dbReference>
<comment type="subunit">
    <text evidence="2">Heterodimer of an alpha and a beta subunit.</text>
</comment>
<dbReference type="RefSeq" id="WP_359260055.1">
    <property type="nucleotide sequence ID" value="NZ_JBFAEG010000029.1"/>
</dbReference>
<name>A0ABV3AIA5_9ACTN</name>
<feature type="region of interest" description="Disordered" evidence="5">
    <location>
        <begin position="228"/>
        <end position="249"/>
    </location>
</feature>
<gene>
    <name evidence="7" type="ORF">AB0H04_33360</name>
</gene>
<dbReference type="InterPro" id="IPR014730">
    <property type="entry name" value="ETF_a/b_N"/>
</dbReference>
<evidence type="ECO:0000256" key="3">
    <source>
        <dbReference type="ARBA" id="ARBA00025649"/>
    </source>
</evidence>
<evidence type="ECO:0000256" key="1">
    <source>
        <dbReference type="ARBA" id="ARBA00001974"/>
    </source>
</evidence>
<organism evidence="7 8">
    <name type="scientific">Streptomyces flaveolus</name>
    <dbReference type="NCBI Taxonomy" id="67297"/>
    <lineage>
        <taxon>Bacteria</taxon>
        <taxon>Bacillati</taxon>
        <taxon>Actinomycetota</taxon>
        <taxon>Actinomycetes</taxon>
        <taxon>Kitasatosporales</taxon>
        <taxon>Streptomycetaceae</taxon>
        <taxon>Streptomyces</taxon>
    </lineage>
</organism>
<comment type="caution">
    <text evidence="7">The sequence shown here is derived from an EMBL/GenBank/DDBJ whole genome shotgun (WGS) entry which is preliminary data.</text>
</comment>
<proteinExistence type="predicted"/>
<protein>
    <recommendedName>
        <fullName evidence="4">Electron transfer flavoprotein small subunit</fullName>
    </recommendedName>
</protein>
<dbReference type="Proteomes" id="UP001551011">
    <property type="component" value="Unassembled WGS sequence"/>
</dbReference>
<keyword evidence="8" id="KW-1185">Reference proteome</keyword>
<dbReference type="PANTHER" id="PTHR21294">
    <property type="entry name" value="ELECTRON TRANSFER FLAVOPROTEIN BETA-SUBUNIT"/>
    <property type="match status" value="1"/>
</dbReference>
<dbReference type="SUPFAM" id="SSF52402">
    <property type="entry name" value="Adenine nucleotide alpha hydrolases-like"/>
    <property type="match status" value="2"/>
</dbReference>
<comment type="cofactor">
    <cofactor evidence="1">
        <name>FAD</name>
        <dbReference type="ChEBI" id="CHEBI:57692"/>
    </cofactor>
</comment>
<dbReference type="InterPro" id="IPR014731">
    <property type="entry name" value="ETF_asu_C"/>
</dbReference>